<dbReference type="Pfam" id="PF06202">
    <property type="entry name" value="GDE_C"/>
    <property type="match status" value="1"/>
</dbReference>
<dbReference type="Proteomes" id="UP000235579">
    <property type="component" value="Unassembled WGS sequence"/>
</dbReference>
<dbReference type="GO" id="GO:0004134">
    <property type="term" value="F:4-alpha-glucanotransferase activity"/>
    <property type="evidence" value="ECO:0007669"/>
    <property type="project" value="InterPro"/>
</dbReference>
<gene>
    <name evidence="2" type="ORF">BCS92_22430</name>
    <name evidence="3" type="ORF">FC057_09340</name>
</gene>
<dbReference type="GO" id="GO:0005980">
    <property type="term" value="P:glycogen catabolic process"/>
    <property type="evidence" value="ECO:0007669"/>
    <property type="project" value="InterPro"/>
</dbReference>
<sequence length="960" mass="108424">MAQRMLCLFCFGNQLAMQIPTLYLKGTFNGWGLDTPLFKEQDGSYRANLCLSTDLYRFKISDSDGTKQWTLSGHESEATLCELEQAMPLINTQGIGNDLLLSPAVAGQYSLKVQFGSSTPTITVTKGEYNDLSTPQREPIDTHLIEADIEVEESQPHWQHPDFAIPHDQLFQQLTISETQSFPFVFGDNVDGYYHGATYSYVNGGKYRHHQGWILGTFASYIDGKFNNKLEAERASLTPYGIEHHYDHSRESLSLVQGSRLVSLTVSSNKPSALSLIPELNIPTTHSKVHTSDSNIVIELSPQVCPDGCPRFVAIASNHAVHAREISLDAHPELRDLVQLSESNAKLMLTTSDNQTELIVYLGFAETLKAASSLVNQAVKNNEHVLHQQRIYEFLTNNYLWTNDLEYNQAVMWSRLASRTFVSHEFGTGIWAGLPWFKDCWGRDTFIALSGTSLVNGLFSEAKEIIENFASMQMLDENSTNYGRIPNRVTSKTNIIYNTTDGTPWMIREALEYINYSGDVAFAKAIYPTLKRFITGVEKHYLNKDSLSKDGLNEDYSNKDSLMAHRHPDTWMDAKIDGMTPWSPRGPKANDIQALWFESLNCAIQLAILVGDSESEKSWTIQAGKVKESFATKFWDDKNHRLADHLSQGDVPDYSVRPNQLMTISIPQKSPLNQNEREQYIVKNAVETLLFPWGICSLQQEHVDFHPYHDNQAMYHKDAAYHNGTIWGWNAGFTITALNKFKQQDLSYQLSKNLAKQILTQGCRGTMSENLDAFQESDRDLVESGTFAQAWSVSEYARNAQQDYLGYCPRLLDNQIHLTPNFPSCWSELVASLPFGQGNQLRLSFESKNGISHYKIQSNLEDTVSPEITLVLTLDINHESVAVISTPLTQSLEIMIDSHQQQVTVNDKQAQFEIQPKPNNAILCDLQIAKPDFARQHNSLMSKDYLLNKRNKQKLSAAKD</sequence>
<dbReference type="GO" id="GO:0004135">
    <property type="term" value="F:amylo-alpha-1,6-glucosidase activity"/>
    <property type="evidence" value="ECO:0007669"/>
    <property type="project" value="InterPro"/>
</dbReference>
<dbReference type="PANTHER" id="PTHR10569">
    <property type="entry name" value="GLYCOGEN DEBRANCHING ENZYME"/>
    <property type="match status" value="1"/>
</dbReference>
<dbReference type="Gene3D" id="1.50.10.10">
    <property type="match status" value="1"/>
</dbReference>
<dbReference type="InterPro" id="IPR010401">
    <property type="entry name" value="AGL/Gdb1"/>
</dbReference>
<name>A0A2N7NDR5_9VIBR</name>
<comment type="caution">
    <text evidence="2">The sequence shown here is derived from an EMBL/GenBank/DDBJ whole genome shotgun (WGS) entry which is preliminary data.</text>
</comment>
<proteinExistence type="predicted"/>
<dbReference type="Proteomes" id="UP000308018">
    <property type="component" value="Unassembled WGS sequence"/>
</dbReference>
<dbReference type="SUPFAM" id="SSF48208">
    <property type="entry name" value="Six-hairpin glycosidases"/>
    <property type="match status" value="1"/>
</dbReference>
<dbReference type="EMBL" id="SYVV01000011">
    <property type="protein sequence ID" value="TKG34198.1"/>
    <property type="molecule type" value="Genomic_DNA"/>
</dbReference>
<evidence type="ECO:0000259" key="1">
    <source>
        <dbReference type="Pfam" id="PF06202"/>
    </source>
</evidence>
<reference evidence="4" key="1">
    <citation type="submission" date="2016-07" db="EMBL/GenBank/DDBJ databases">
        <title>Nontailed viruses are major unrecognized killers of bacteria in the ocean.</title>
        <authorList>
            <person name="Kauffman K."/>
            <person name="Hussain F."/>
            <person name="Yang J."/>
            <person name="Arevalo P."/>
            <person name="Brown J."/>
            <person name="Cutler M."/>
            <person name="Kelly L."/>
            <person name="Polz M.F."/>
        </authorList>
    </citation>
    <scope>NUCLEOTIDE SEQUENCE [LARGE SCALE GENOMIC DNA]</scope>
    <source>
        <strain evidence="4">10N.222.48.A2</strain>
    </source>
</reference>
<reference evidence="3 5" key="4">
    <citation type="submission" date="2019-04" db="EMBL/GenBank/DDBJ databases">
        <title>A reverse ecology approach based on a biological definition of microbial populations.</title>
        <authorList>
            <person name="Arevalo P."/>
            <person name="Vaninsberghe D."/>
            <person name="Elsherbini J."/>
            <person name="Gore J."/>
            <person name="Polz M."/>
        </authorList>
    </citation>
    <scope>NUCLEOTIDE SEQUENCE [LARGE SCALE GENOMIC DNA]</scope>
    <source>
        <strain evidence="3 5">10N.222.45.A8</strain>
    </source>
</reference>
<evidence type="ECO:0000313" key="2">
    <source>
        <dbReference type="EMBL" id="PMP11010.1"/>
    </source>
</evidence>
<protein>
    <submittedName>
        <fullName evidence="2">Glycogen debranching protein</fullName>
    </submittedName>
</protein>
<feature type="domain" description="Glycogen debranching enzyme C-terminal" evidence="1">
    <location>
        <begin position="424"/>
        <end position="796"/>
    </location>
</feature>
<evidence type="ECO:0000313" key="3">
    <source>
        <dbReference type="EMBL" id="TKG34198.1"/>
    </source>
</evidence>
<dbReference type="RefSeq" id="WP_102258297.1">
    <property type="nucleotide sequence ID" value="NZ_MDBP01000067.1"/>
</dbReference>
<organism evidence="2 4">
    <name type="scientific">Vibrio tasmaniensis</name>
    <dbReference type="NCBI Taxonomy" id="212663"/>
    <lineage>
        <taxon>Bacteria</taxon>
        <taxon>Pseudomonadati</taxon>
        <taxon>Pseudomonadota</taxon>
        <taxon>Gammaproteobacteria</taxon>
        <taxon>Vibrionales</taxon>
        <taxon>Vibrionaceae</taxon>
        <taxon>Vibrio</taxon>
    </lineage>
</organism>
<reference evidence="2" key="2">
    <citation type="submission" date="2016-07" db="EMBL/GenBank/DDBJ databases">
        <authorList>
            <person name="Wan K."/>
            <person name="Booth B."/>
            <person name="Spirohn K."/>
            <person name="Hao T."/>
            <person name="Hu Y."/>
            <person name="Calderwood M."/>
            <person name="Hill D."/>
            <person name="Mohr S."/>
            <person name="Vidal M."/>
            <person name="Celniker S."/>
            <person name="Perrimon N."/>
        </authorList>
    </citation>
    <scope>NUCLEOTIDE SEQUENCE</scope>
    <source>
        <strain evidence="2">10N.222.48.A2</strain>
    </source>
</reference>
<dbReference type="InterPro" id="IPR012341">
    <property type="entry name" value="6hp_glycosidase-like_sf"/>
</dbReference>
<dbReference type="InterPro" id="IPR008928">
    <property type="entry name" value="6-hairpin_glycosidase_sf"/>
</dbReference>
<evidence type="ECO:0000313" key="5">
    <source>
        <dbReference type="Proteomes" id="UP000308018"/>
    </source>
</evidence>
<dbReference type="EMBL" id="MDBP01000067">
    <property type="protein sequence ID" value="PMP11010.1"/>
    <property type="molecule type" value="Genomic_DNA"/>
</dbReference>
<evidence type="ECO:0000313" key="4">
    <source>
        <dbReference type="Proteomes" id="UP000235579"/>
    </source>
</evidence>
<dbReference type="InterPro" id="IPR032790">
    <property type="entry name" value="GDE_C"/>
</dbReference>
<accession>A0A2N7NDR5</accession>
<dbReference type="PANTHER" id="PTHR10569:SF2">
    <property type="entry name" value="GLYCOGEN DEBRANCHING ENZYME"/>
    <property type="match status" value="1"/>
</dbReference>
<dbReference type="AlphaFoldDB" id="A0A2N7NDR5"/>
<reference evidence="2" key="3">
    <citation type="journal article" date="2018" name="Nature">
        <title>A major lineage of non-tailed dsDNA viruses as unrecognized killers of marine bacteria.</title>
        <authorList>
            <person name="Kauffman K.M."/>
            <person name="Hussain F.A."/>
            <person name="Yang J."/>
            <person name="Arevalo P."/>
            <person name="Brown J.M."/>
            <person name="Chang W.K."/>
            <person name="VanInsberghe D."/>
            <person name="Elsherbini J."/>
            <person name="Sharma R.S."/>
            <person name="Cutler M.B."/>
            <person name="Kelly L."/>
            <person name="Polz M.F."/>
        </authorList>
    </citation>
    <scope>NUCLEOTIDE SEQUENCE</scope>
    <source>
        <strain evidence="2">10N.222.48.A2</strain>
    </source>
</reference>